<keyword evidence="3" id="KW-1185">Reference proteome</keyword>
<feature type="transmembrane region" description="Helical" evidence="1">
    <location>
        <begin position="141"/>
        <end position="164"/>
    </location>
</feature>
<reference evidence="3" key="1">
    <citation type="submission" date="2015-08" db="EMBL/GenBank/DDBJ databases">
        <title>Vibrio galatheae sp. nov., a novel member of the Vibrionaceae family isolated from the Solomon Islands.</title>
        <authorList>
            <person name="Giubergia S."/>
            <person name="Machado H."/>
            <person name="Mateiu R.V."/>
            <person name="Gram L."/>
        </authorList>
    </citation>
    <scope>NUCLEOTIDE SEQUENCE [LARGE SCALE GENOMIC DNA]</scope>
    <source>
        <strain evidence="3">DSM 19134</strain>
    </source>
</reference>
<accession>A0A0M0HYZ3</accession>
<dbReference type="EMBL" id="LHPI01000013">
    <property type="protein sequence ID" value="KOO06853.1"/>
    <property type="molecule type" value="Genomic_DNA"/>
</dbReference>
<keyword evidence="1" id="KW-1133">Transmembrane helix</keyword>
<keyword evidence="1" id="KW-0472">Membrane</keyword>
<feature type="transmembrane region" description="Helical" evidence="1">
    <location>
        <begin position="61"/>
        <end position="80"/>
    </location>
</feature>
<keyword evidence="1" id="KW-0812">Transmembrane</keyword>
<sequence length="453" mass="51994">MKTILKLRYKSLIATVEKDRALAAHERYLTGELPDPVSFGWKGMDDVIKVSRNMPVEPQPYNWMLGIVSGFIFALLLVFIQDKQLLSPLVELIHAKGGELKVVPGVPATISSYVTDFGAFYLLGLIISALYMTLVKGIKRVYIWLLITPFPALFIALGLMLVSINFEPMNLPLLTCLSQLCANYLHINWDVYDNYHLVNFTVAFILMLPLGLFHAKATQGQNVDYKQQVERQYDANSFMKQYTTEFLLWNRNTFEANQLFKAAGEAEEKLAKILNQIMKNQDVEKLGQLYKEESPREFWVLAYALLQTLNEATAVIREHMDSIRSFHSIVEGQDTDFEYIESKFTKLFHKALEPQIGTLTKLVDQALSHKEFSAELEHSNRINEMNCTGPEFWQQVTTISNDVKMLNEEILEIERKEQGREMRILTGLSQTLAEEMRKSFNVVTTQIDWVKGL</sequence>
<feature type="transmembrane region" description="Helical" evidence="1">
    <location>
        <begin position="117"/>
        <end position="134"/>
    </location>
</feature>
<evidence type="ECO:0000313" key="3">
    <source>
        <dbReference type="Proteomes" id="UP000037530"/>
    </source>
</evidence>
<dbReference type="PATRIC" id="fig|171383.3.peg.2897"/>
<dbReference type="OrthoDB" id="10018439at2"/>
<protein>
    <submittedName>
        <fullName evidence="2">Uncharacterized protein</fullName>
    </submittedName>
</protein>
<proteinExistence type="predicted"/>
<evidence type="ECO:0000256" key="1">
    <source>
        <dbReference type="SAM" id="Phobius"/>
    </source>
</evidence>
<dbReference type="RefSeq" id="WP_053409767.1">
    <property type="nucleotide sequence ID" value="NZ_LHPI01000013.1"/>
</dbReference>
<dbReference type="AlphaFoldDB" id="A0A0M0HYZ3"/>
<name>A0A0M0HYZ3_9VIBR</name>
<gene>
    <name evidence="2" type="ORF">AKJ31_14180</name>
</gene>
<feature type="transmembrane region" description="Helical" evidence="1">
    <location>
        <begin position="195"/>
        <end position="213"/>
    </location>
</feature>
<dbReference type="Proteomes" id="UP000037530">
    <property type="component" value="Unassembled WGS sequence"/>
</dbReference>
<dbReference type="STRING" id="171383.AKJ31_14180"/>
<organism evidence="2 3">
    <name type="scientific">Vibrio hepatarius</name>
    <dbReference type="NCBI Taxonomy" id="171383"/>
    <lineage>
        <taxon>Bacteria</taxon>
        <taxon>Pseudomonadati</taxon>
        <taxon>Pseudomonadota</taxon>
        <taxon>Gammaproteobacteria</taxon>
        <taxon>Vibrionales</taxon>
        <taxon>Vibrionaceae</taxon>
        <taxon>Vibrio</taxon>
        <taxon>Vibrio oreintalis group</taxon>
    </lineage>
</organism>
<comment type="caution">
    <text evidence="2">The sequence shown here is derived from an EMBL/GenBank/DDBJ whole genome shotgun (WGS) entry which is preliminary data.</text>
</comment>
<evidence type="ECO:0000313" key="2">
    <source>
        <dbReference type="EMBL" id="KOO06853.1"/>
    </source>
</evidence>